<feature type="region of interest" description="Disordered" evidence="1">
    <location>
        <begin position="201"/>
        <end position="248"/>
    </location>
</feature>
<evidence type="ECO:0000313" key="3">
    <source>
        <dbReference type="Proteomes" id="UP001218188"/>
    </source>
</evidence>
<feature type="compositionally biased region" description="Low complexity" evidence="1">
    <location>
        <begin position="228"/>
        <end position="239"/>
    </location>
</feature>
<sequence>MAHIRDSDPSLDVPPDHLSLPLIYGHIPFPCPVPALSNDAEWRSMALHKARSYTQTLAFARETIASDREGRLERGEGYELAEKMPDGWGMAELWAFFNKQEARVKQEVTETFVGEDTPPLFFPDGVSRETLVSVAATQRSWVYPARPPVLARQRAPDTFQHALDDAAPHQDDLFAQRALEHIWFGSAGVVLGGRLVPLPMNPRPRPSSSASAPTEDEIPFESEGHSTSLSARLRSSSLADGFASRPTP</sequence>
<name>A0AAD6S621_9AGAR</name>
<reference evidence="2" key="1">
    <citation type="submission" date="2023-03" db="EMBL/GenBank/DDBJ databases">
        <title>Massive genome expansion in bonnet fungi (Mycena s.s.) driven by repeated elements and novel gene families across ecological guilds.</title>
        <authorList>
            <consortium name="Lawrence Berkeley National Laboratory"/>
            <person name="Harder C.B."/>
            <person name="Miyauchi S."/>
            <person name="Viragh M."/>
            <person name="Kuo A."/>
            <person name="Thoen E."/>
            <person name="Andreopoulos B."/>
            <person name="Lu D."/>
            <person name="Skrede I."/>
            <person name="Drula E."/>
            <person name="Henrissat B."/>
            <person name="Morin E."/>
            <person name="Kohler A."/>
            <person name="Barry K."/>
            <person name="LaButti K."/>
            <person name="Morin E."/>
            <person name="Salamov A."/>
            <person name="Lipzen A."/>
            <person name="Mereny Z."/>
            <person name="Hegedus B."/>
            <person name="Baldrian P."/>
            <person name="Stursova M."/>
            <person name="Weitz H."/>
            <person name="Taylor A."/>
            <person name="Grigoriev I.V."/>
            <person name="Nagy L.G."/>
            <person name="Martin F."/>
            <person name="Kauserud H."/>
        </authorList>
    </citation>
    <scope>NUCLEOTIDE SEQUENCE</scope>
    <source>
        <strain evidence="2">CBHHK200</strain>
    </source>
</reference>
<protein>
    <submittedName>
        <fullName evidence="2">Uncharacterized protein</fullName>
    </submittedName>
</protein>
<proteinExistence type="predicted"/>
<evidence type="ECO:0000313" key="2">
    <source>
        <dbReference type="EMBL" id="KAJ7021916.1"/>
    </source>
</evidence>
<gene>
    <name evidence="2" type="ORF">C8F04DRAFT_1273136</name>
</gene>
<keyword evidence="3" id="KW-1185">Reference proteome</keyword>
<comment type="caution">
    <text evidence="2">The sequence shown here is derived from an EMBL/GenBank/DDBJ whole genome shotgun (WGS) entry which is preliminary data.</text>
</comment>
<evidence type="ECO:0000256" key="1">
    <source>
        <dbReference type="SAM" id="MobiDB-lite"/>
    </source>
</evidence>
<dbReference type="AlphaFoldDB" id="A0AAD6S621"/>
<dbReference type="EMBL" id="JARJCM010000220">
    <property type="protein sequence ID" value="KAJ7021916.1"/>
    <property type="molecule type" value="Genomic_DNA"/>
</dbReference>
<dbReference type="Proteomes" id="UP001218188">
    <property type="component" value="Unassembled WGS sequence"/>
</dbReference>
<organism evidence="2 3">
    <name type="scientific">Mycena alexandri</name>
    <dbReference type="NCBI Taxonomy" id="1745969"/>
    <lineage>
        <taxon>Eukaryota</taxon>
        <taxon>Fungi</taxon>
        <taxon>Dikarya</taxon>
        <taxon>Basidiomycota</taxon>
        <taxon>Agaricomycotina</taxon>
        <taxon>Agaricomycetes</taxon>
        <taxon>Agaricomycetidae</taxon>
        <taxon>Agaricales</taxon>
        <taxon>Marasmiineae</taxon>
        <taxon>Mycenaceae</taxon>
        <taxon>Mycena</taxon>
    </lineage>
</organism>
<accession>A0AAD6S621</accession>